<evidence type="ECO:0000256" key="4">
    <source>
        <dbReference type="HAMAP-Rule" id="MF_03159"/>
    </source>
</evidence>
<feature type="domain" description="DFDF" evidence="7">
    <location>
        <begin position="322"/>
        <end position="358"/>
    </location>
</feature>
<dbReference type="OrthoDB" id="10030313at2759"/>
<keyword evidence="4" id="KW-0630">Potassium</keyword>
<organism evidence="9 10">
    <name type="scientific">Planoprotostelium fungivorum</name>
    <dbReference type="NCBI Taxonomy" id="1890364"/>
    <lineage>
        <taxon>Eukaryota</taxon>
        <taxon>Amoebozoa</taxon>
        <taxon>Evosea</taxon>
        <taxon>Variosea</taxon>
        <taxon>Cavosteliida</taxon>
        <taxon>Cavosteliaceae</taxon>
        <taxon>Planoprotostelium</taxon>
    </lineage>
</organism>
<keyword evidence="3" id="KW-0963">Cytoplasm</keyword>
<comment type="catalytic activity">
    <reaction evidence="4">
        <text>(6R)-NADPHX = (6S)-NADPHX</text>
        <dbReference type="Rhea" id="RHEA:32227"/>
        <dbReference type="ChEBI" id="CHEBI:64076"/>
        <dbReference type="ChEBI" id="CHEBI:64077"/>
        <dbReference type="EC" id="5.1.99.6"/>
    </reaction>
</comment>
<dbReference type="Pfam" id="PF03853">
    <property type="entry name" value="YjeF_N"/>
    <property type="match status" value="1"/>
</dbReference>
<reference evidence="9 10" key="1">
    <citation type="journal article" date="2018" name="Genome Biol. Evol.">
        <title>Multiple Roots of Fruiting Body Formation in Amoebozoa.</title>
        <authorList>
            <person name="Hillmann F."/>
            <person name="Forbes G."/>
            <person name="Novohradska S."/>
            <person name="Ferling I."/>
            <person name="Riege K."/>
            <person name="Groth M."/>
            <person name="Westermann M."/>
            <person name="Marz M."/>
            <person name="Spaller T."/>
            <person name="Winckler T."/>
            <person name="Schaap P."/>
            <person name="Glockner G."/>
        </authorList>
    </citation>
    <scope>NUCLEOTIDE SEQUENCE [LARGE SCALE GENOMIC DNA]</scope>
    <source>
        <strain evidence="9 10">Jena</strain>
    </source>
</reference>
<dbReference type="InterPro" id="IPR004443">
    <property type="entry name" value="YjeF_N_dom"/>
</dbReference>
<proteinExistence type="inferred from homology"/>
<feature type="region of interest" description="Disordered" evidence="5">
    <location>
        <begin position="65"/>
        <end position="181"/>
    </location>
</feature>
<dbReference type="STRING" id="1890364.A0A2P6NU00"/>
<feature type="binding site" evidence="4">
    <location>
        <position position="542"/>
    </location>
    <ligand>
        <name>(6S)-NADPHX</name>
        <dbReference type="ChEBI" id="CHEBI:64076"/>
    </ligand>
</feature>
<feature type="compositionally biased region" description="Basic and acidic residues" evidence="5">
    <location>
        <begin position="245"/>
        <end position="263"/>
    </location>
</feature>
<sequence>MYEGTRVKLIVRNGRTLEGTIFFVDAQQIKLKQVVFHDTPQTPISELVVKSADLKDLQVLPPEKQTLPAAVTSAKPPPTKAWASGPPPAADPSAIPAASASQPSFPPLAANHNAQSHMAPVNHMPSPPVQMHQRNPGSQFPPPPPPSSMLMQQGGLLMSPSVDHRHVHNGHAQPVQTSSPQLSKAAFIDPAIVSMSSLPPIPSGLPVPLQSILLASNVPVPSSPVIHNAPNLERQQEMNPPATPTEKKVKERNGEKEKNGDKSKINYFNMNDVLDSITSTYVPNTRHLDVGEIQIRNPSPVKRPANSVNVKKVSKQDQSTFSEPAEAEEYNEDFDFVGNNAKFNKDKVFSQMLSEHNLSDVPDAENAVVPIESIPKTQFYVDGKVISAVTSDQMKLICHLSAQSTFSQNIIIENAARSICELIWREYITPDMTNPRVVVLVGVGQNGCVGLAVARQLANRNVNVIITRSRAYQLPNESVEQRKYYLECKNAKEAQIGSLPVEKVDLIIDALIGCGLRGTPLAPTSTLIQWANANGGTILSVDVPSGMEATTGAVTDLTVKPHATVALTLPKTGMNEENSGVMYVCDVGLPNGLLSGLGDGLAFPLYGSSYIKRVTC</sequence>
<comment type="function">
    <text evidence="4">Catalyzes the epimerization of the S- and R-forms of NAD(P)HX, a damaged form of NAD(P)H that is a result of enzymatic or heat-dependent hydration. This is a prerequisite for the S-specific NAD(P)H-hydrate dehydratase to allow the repair of both epimers of NAD(P)HX.</text>
</comment>
<dbReference type="HAMAP" id="MF_01966">
    <property type="entry name" value="NADHX_epimerase"/>
    <property type="match status" value="1"/>
</dbReference>
<comment type="caution">
    <text evidence="4">Lacks conserved residue(s) required for the propagation of feature annotation.</text>
</comment>
<dbReference type="PROSITE" id="PS51512">
    <property type="entry name" value="DFDF"/>
    <property type="match status" value="1"/>
</dbReference>
<feature type="binding site" evidence="4">
    <location>
        <position position="446"/>
    </location>
    <ligand>
        <name>K(+)</name>
        <dbReference type="ChEBI" id="CHEBI:29103"/>
    </ligand>
</feature>
<dbReference type="PANTHER" id="PTHR13612:SF0">
    <property type="entry name" value="ENHANCER OF MRNA-DECAPPING PROTEIN 3"/>
    <property type="match status" value="1"/>
</dbReference>
<comment type="caution">
    <text evidence="9">The sequence shown here is derived from an EMBL/GenBank/DDBJ whole genome shotgun (WGS) entry which is preliminary data.</text>
</comment>
<dbReference type="NCBIfam" id="TIGR00197">
    <property type="entry name" value="yjeF_nterm"/>
    <property type="match status" value="1"/>
</dbReference>
<gene>
    <name evidence="9" type="ORF">PROFUN_00653</name>
    <name evidence="8" type="ORF">PROFUN_14638</name>
</gene>
<dbReference type="GO" id="GO:0000932">
    <property type="term" value="C:P-body"/>
    <property type="evidence" value="ECO:0007669"/>
    <property type="project" value="UniProtKB-SubCell"/>
</dbReference>
<dbReference type="GO" id="GO:0031087">
    <property type="term" value="P:deadenylation-independent decapping of nuclear-transcribed mRNA"/>
    <property type="evidence" value="ECO:0007669"/>
    <property type="project" value="TreeGrafter"/>
</dbReference>
<protein>
    <recommendedName>
        <fullName evidence="4">NAD(P)H-hydrate epimerase</fullName>
        <ecNumber evidence="4">5.1.99.6</ecNumber>
    </recommendedName>
    <alternativeName>
        <fullName evidence="4">NAD(P)HX epimerase</fullName>
    </alternativeName>
</protein>
<evidence type="ECO:0000313" key="8">
    <source>
        <dbReference type="EMBL" id="PRP77047.1"/>
    </source>
</evidence>
<evidence type="ECO:0000259" key="6">
    <source>
        <dbReference type="PROSITE" id="PS51385"/>
    </source>
</evidence>
<dbReference type="InterPro" id="IPR036652">
    <property type="entry name" value="YjeF_N_dom_sf"/>
</dbReference>
<dbReference type="EMBL" id="MDYQ01000284">
    <property type="protein sequence ID" value="PRP77047.1"/>
    <property type="molecule type" value="Genomic_DNA"/>
</dbReference>
<feature type="domain" description="YjeF N-terminal" evidence="6">
    <location>
        <begin position="386"/>
        <end position="595"/>
    </location>
</feature>
<name>A0A2P6NU00_9EUKA</name>
<dbReference type="InterPro" id="IPR019050">
    <property type="entry name" value="FDF_dom"/>
</dbReference>
<feature type="compositionally biased region" description="Low complexity" evidence="5">
    <location>
        <begin position="91"/>
        <end position="110"/>
    </location>
</feature>
<feature type="compositionally biased region" description="Pro residues" evidence="5">
    <location>
        <begin position="75"/>
        <end position="90"/>
    </location>
</feature>
<accession>A0A2P6NU00</accession>
<feature type="binding site" evidence="4">
    <location>
        <position position="509"/>
    </location>
    <ligand>
        <name>K(+)</name>
        <dbReference type="ChEBI" id="CHEBI:29103"/>
    </ligand>
</feature>
<dbReference type="GO" id="GO:0003729">
    <property type="term" value="F:mRNA binding"/>
    <property type="evidence" value="ECO:0007669"/>
    <property type="project" value="TreeGrafter"/>
</dbReference>
<evidence type="ECO:0000313" key="10">
    <source>
        <dbReference type="Proteomes" id="UP000241769"/>
    </source>
</evidence>
<evidence type="ECO:0000256" key="3">
    <source>
        <dbReference type="ARBA" id="ARBA00022490"/>
    </source>
</evidence>
<keyword evidence="4" id="KW-0520">NAD</keyword>
<dbReference type="AlphaFoldDB" id="A0A2P6NU00"/>
<dbReference type="GO" id="GO:0052856">
    <property type="term" value="F:NAD(P)HX epimerase activity"/>
    <property type="evidence" value="ECO:0007669"/>
    <property type="project" value="UniProtKB-UniRule"/>
</dbReference>
<dbReference type="SUPFAM" id="SSF64153">
    <property type="entry name" value="YjeF N-terminal domain-like"/>
    <property type="match status" value="1"/>
</dbReference>
<feature type="binding site" evidence="4">
    <location>
        <begin position="445"/>
        <end position="449"/>
    </location>
    <ligand>
        <name>(6S)-NADPHX</name>
        <dbReference type="ChEBI" id="CHEBI:64076"/>
    </ligand>
</feature>
<feature type="binding site" evidence="4">
    <location>
        <position position="545"/>
    </location>
    <ligand>
        <name>K(+)</name>
        <dbReference type="ChEBI" id="CHEBI:29103"/>
    </ligand>
</feature>
<comment type="similarity">
    <text evidence="2">Belongs to the EDC3 family.</text>
</comment>
<dbReference type="Pfam" id="PF09532">
    <property type="entry name" value="FDF"/>
    <property type="match status" value="1"/>
</dbReference>
<dbReference type="InParanoid" id="A0A2P6NU00"/>
<keyword evidence="4" id="KW-0479">Metal-binding</keyword>
<dbReference type="PROSITE" id="PS51385">
    <property type="entry name" value="YJEF_N"/>
    <property type="match status" value="1"/>
</dbReference>
<keyword evidence="4" id="KW-0413">Isomerase</keyword>
<dbReference type="GO" id="GO:0000166">
    <property type="term" value="F:nucleotide binding"/>
    <property type="evidence" value="ECO:0007669"/>
    <property type="project" value="UniProtKB-KW"/>
</dbReference>
<evidence type="ECO:0000259" key="7">
    <source>
        <dbReference type="PROSITE" id="PS51512"/>
    </source>
</evidence>
<feature type="region of interest" description="Disordered" evidence="5">
    <location>
        <begin position="225"/>
        <end position="263"/>
    </location>
</feature>
<evidence type="ECO:0000256" key="5">
    <source>
        <dbReference type="SAM" id="MobiDB-lite"/>
    </source>
</evidence>
<comment type="subcellular location">
    <subcellularLocation>
        <location evidence="1">Cytoplasm</location>
        <location evidence="1">P-body</location>
    </subcellularLocation>
</comment>
<keyword evidence="4" id="KW-0547">Nucleotide-binding</keyword>
<dbReference type="PANTHER" id="PTHR13612">
    <property type="entry name" value="ENHANCER OF MRNA-DECAPPING PROTEIN 3"/>
    <property type="match status" value="1"/>
</dbReference>
<comment type="cofactor">
    <cofactor evidence="4">
        <name>K(+)</name>
        <dbReference type="ChEBI" id="CHEBI:29103"/>
    </cofactor>
    <text evidence="4">Binds 1 potassium ion per subunit.</text>
</comment>
<evidence type="ECO:0000256" key="2">
    <source>
        <dbReference type="ARBA" id="ARBA00006610"/>
    </source>
</evidence>
<dbReference type="Proteomes" id="UP000241769">
    <property type="component" value="Unassembled WGS sequence"/>
</dbReference>
<dbReference type="EMBL" id="MDYQ01000020">
    <property type="protein sequence ID" value="PRP87442.1"/>
    <property type="molecule type" value="Genomic_DNA"/>
</dbReference>
<dbReference type="Gene3D" id="3.40.50.10260">
    <property type="entry name" value="YjeF N-terminal domain"/>
    <property type="match status" value="1"/>
</dbReference>
<dbReference type="GO" id="GO:0033962">
    <property type="term" value="P:P-body assembly"/>
    <property type="evidence" value="ECO:0007669"/>
    <property type="project" value="TreeGrafter"/>
</dbReference>
<keyword evidence="10" id="KW-1185">Reference proteome</keyword>
<evidence type="ECO:0000256" key="1">
    <source>
        <dbReference type="ARBA" id="ARBA00004201"/>
    </source>
</evidence>
<evidence type="ECO:0000313" key="9">
    <source>
        <dbReference type="EMBL" id="PRP87442.1"/>
    </source>
</evidence>
<comment type="similarity">
    <text evidence="4">Belongs to the NnrE/AIBP family.</text>
</comment>
<dbReference type="GO" id="GO:0046872">
    <property type="term" value="F:metal ion binding"/>
    <property type="evidence" value="ECO:0007669"/>
    <property type="project" value="UniProtKB-KW"/>
</dbReference>
<comment type="catalytic activity">
    <reaction evidence="4">
        <text>(6R)-NADHX = (6S)-NADHX</text>
        <dbReference type="Rhea" id="RHEA:32215"/>
        <dbReference type="ChEBI" id="CHEBI:64074"/>
        <dbReference type="ChEBI" id="CHEBI:64075"/>
        <dbReference type="EC" id="5.1.99.6"/>
    </reaction>
</comment>
<dbReference type="EC" id="5.1.99.6" evidence="4"/>
<dbReference type="InterPro" id="IPR025762">
    <property type="entry name" value="DFDF"/>
</dbReference>